<gene>
    <name evidence="1" type="ORF">C2G38_597100</name>
</gene>
<evidence type="ECO:0008006" key="3">
    <source>
        <dbReference type="Google" id="ProtNLM"/>
    </source>
</evidence>
<keyword evidence="2" id="KW-1185">Reference proteome</keyword>
<name>A0A397UDJ2_9GLOM</name>
<dbReference type="SUPFAM" id="SSF50494">
    <property type="entry name" value="Trypsin-like serine proteases"/>
    <property type="match status" value="1"/>
</dbReference>
<dbReference type="OrthoDB" id="10037376at2759"/>
<protein>
    <recommendedName>
        <fullName evidence="3">Peptidase S1 domain-containing protein</fullName>
    </recommendedName>
</protein>
<proteinExistence type="predicted"/>
<evidence type="ECO:0000313" key="2">
    <source>
        <dbReference type="Proteomes" id="UP000266673"/>
    </source>
</evidence>
<dbReference type="InterPro" id="IPR043504">
    <property type="entry name" value="Peptidase_S1_PA_chymotrypsin"/>
</dbReference>
<dbReference type="Proteomes" id="UP000266673">
    <property type="component" value="Unassembled WGS sequence"/>
</dbReference>
<organism evidence="1 2">
    <name type="scientific">Gigaspora rosea</name>
    <dbReference type="NCBI Taxonomy" id="44941"/>
    <lineage>
        <taxon>Eukaryota</taxon>
        <taxon>Fungi</taxon>
        <taxon>Fungi incertae sedis</taxon>
        <taxon>Mucoromycota</taxon>
        <taxon>Glomeromycotina</taxon>
        <taxon>Glomeromycetes</taxon>
        <taxon>Diversisporales</taxon>
        <taxon>Gigasporaceae</taxon>
        <taxon>Gigaspora</taxon>
    </lineage>
</organism>
<accession>A0A397UDJ2</accession>
<sequence length="75" mass="8087">MVPMIKTFDIPPEEITSNTTGSFVDDINNLNSVGLLQIVKADGSDDDCTASVIRTNNGNIAITAAHCLWNLQHNT</sequence>
<comment type="caution">
    <text evidence="1">The sequence shown here is derived from an EMBL/GenBank/DDBJ whole genome shotgun (WGS) entry which is preliminary data.</text>
</comment>
<dbReference type="InterPro" id="IPR009003">
    <property type="entry name" value="Peptidase_S1_PA"/>
</dbReference>
<dbReference type="AlphaFoldDB" id="A0A397UDJ2"/>
<evidence type="ECO:0000313" key="1">
    <source>
        <dbReference type="EMBL" id="RIB05423.1"/>
    </source>
</evidence>
<reference evidence="1 2" key="1">
    <citation type="submission" date="2018-06" db="EMBL/GenBank/DDBJ databases">
        <title>Comparative genomics reveals the genomic features of Rhizophagus irregularis, R. cerebriforme, R. diaphanum and Gigaspora rosea, and their symbiotic lifestyle signature.</title>
        <authorList>
            <person name="Morin E."/>
            <person name="San Clemente H."/>
            <person name="Chen E.C.H."/>
            <person name="De La Providencia I."/>
            <person name="Hainaut M."/>
            <person name="Kuo A."/>
            <person name="Kohler A."/>
            <person name="Murat C."/>
            <person name="Tang N."/>
            <person name="Roy S."/>
            <person name="Loubradou J."/>
            <person name="Henrissat B."/>
            <person name="Grigoriev I.V."/>
            <person name="Corradi N."/>
            <person name="Roux C."/>
            <person name="Martin F.M."/>
        </authorList>
    </citation>
    <scope>NUCLEOTIDE SEQUENCE [LARGE SCALE GENOMIC DNA]</scope>
    <source>
        <strain evidence="1 2">DAOM 194757</strain>
    </source>
</reference>
<dbReference type="Gene3D" id="2.40.10.10">
    <property type="entry name" value="Trypsin-like serine proteases"/>
    <property type="match status" value="1"/>
</dbReference>
<dbReference type="EMBL" id="QKWP01001985">
    <property type="protein sequence ID" value="RIB05423.1"/>
    <property type="molecule type" value="Genomic_DNA"/>
</dbReference>